<reference evidence="6" key="1">
    <citation type="submission" date="2025-08" db="UniProtKB">
        <authorList>
            <consortium name="Ensembl"/>
        </authorList>
    </citation>
    <scope>IDENTIFICATION</scope>
</reference>
<sequence length="146" mass="16668">MLLRRKGSSFAICKFRNSSLDSIASESSHFLNGCVMFTATFRTLRNEQQFSCKKSPVLTCCHVRFLFSSPVFIMASGLLVYPFGFNSATVKRFCENSDIYYAGDCQIGWGYMLAIVGVMLSVFLPFFAKYAPKDVYRTIFFSIYMY</sequence>
<proteinExistence type="predicted"/>
<evidence type="ECO:0000256" key="2">
    <source>
        <dbReference type="ARBA" id="ARBA00022692"/>
    </source>
</evidence>
<reference evidence="6" key="2">
    <citation type="submission" date="2025-09" db="UniProtKB">
        <authorList>
            <consortium name="Ensembl"/>
        </authorList>
    </citation>
    <scope>IDENTIFICATION</scope>
</reference>
<accession>A0A8C9FU08</accession>
<protein>
    <recommendedName>
        <fullName evidence="8">Transmembrane protein 211</fullName>
    </recommendedName>
</protein>
<evidence type="ECO:0000256" key="4">
    <source>
        <dbReference type="ARBA" id="ARBA00023136"/>
    </source>
</evidence>
<evidence type="ECO:0000256" key="5">
    <source>
        <dbReference type="SAM" id="Phobius"/>
    </source>
</evidence>
<dbReference type="InterPro" id="IPR019372">
    <property type="entry name" value="LHFPL"/>
</dbReference>
<evidence type="ECO:0008006" key="8">
    <source>
        <dbReference type="Google" id="ProtNLM"/>
    </source>
</evidence>
<dbReference type="GO" id="GO:0016020">
    <property type="term" value="C:membrane"/>
    <property type="evidence" value="ECO:0007669"/>
    <property type="project" value="UniProtKB-SubCell"/>
</dbReference>
<evidence type="ECO:0000256" key="3">
    <source>
        <dbReference type="ARBA" id="ARBA00022989"/>
    </source>
</evidence>
<keyword evidence="2 5" id="KW-0812">Transmembrane</keyword>
<comment type="subcellular location">
    <subcellularLocation>
        <location evidence="1">Membrane</location>
        <topology evidence="1">Multi-pass membrane protein</topology>
    </subcellularLocation>
</comment>
<feature type="transmembrane region" description="Helical" evidence="5">
    <location>
        <begin position="109"/>
        <end position="128"/>
    </location>
</feature>
<dbReference type="Pfam" id="PF10242">
    <property type="entry name" value="L_HMGIC_fpl"/>
    <property type="match status" value="1"/>
</dbReference>
<evidence type="ECO:0000313" key="6">
    <source>
        <dbReference type="Ensembl" id="ENSPSTP00000020477.1"/>
    </source>
</evidence>
<dbReference type="Ensembl" id="ENSPSTT00000021479.1">
    <property type="protein sequence ID" value="ENSPSTP00000020477.1"/>
    <property type="gene ID" value="ENSPSTG00000014864.1"/>
</dbReference>
<organism evidence="6 7">
    <name type="scientific">Pavo cristatus</name>
    <name type="common">Indian peafowl</name>
    <name type="synonym">Blue peafowl</name>
    <dbReference type="NCBI Taxonomy" id="9049"/>
    <lineage>
        <taxon>Eukaryota</taxon>
        <taxon>Metazoa</taxon>
        <taxon>Chordata</taxon>
        <taxon>Craniata</taxon>
        <taxon>Vertebrata</taxon>
        <taxon>Euteleostomi</taxon>
        <taxon>Archelosauria</taxon>
        <taxon>Archosauria</taxon>
        <taxon>Dinosauria</taxon>
        <taxon>Saurischia</taxon>
        <taxon>Theropoda</taxon>
        <taxon>Coelurosauria</taxon>
        <taxon>Aves</taxon>
        <taxon>Neognathae</taxon>
        <taxon>Galloanserae</taxon>
        <taxon>Galliformes</taxon>
        <taxon>Phasianidae</taxon>
        <taxon>Phasianinae</taxon>
        <taxon>Pavo</taxon>
    </lineage>
</organism>
<keyword evidence="3 5" id="KW-1133">Transmembrane helix</keyword>
<keyword evidence="7" id="KW-1185">Reference proteome</keyword>
<feature type="transmembrane region" description="Helical" evidence="5">
    <location>
        <begin position="63"/>
        <end position="83"/>
    </location>
</feature>
<dbReference type="AlphaFoldDB" id="A0A8C9FU08"/>
<evidence type="ECO:0000256" key="1">
    <source>
        <dbReference type="ARBA" id="ARBA00004141"/>
    </source>
</evidence>
<evidence type="ECO:0000313" key="7">
    <source>
        <dbReference type="Proteomes" id="UP000694428"/>
    </source>
</evidence>
<dbReference type="PANTHER" id="PTHR12489">
    <property type="entry name" value="LIPOMA HMGIC FUSION PARTNER-LIKE PROTEIN"/>
    <property type="match status" value="1"/>
</dbReference>
<dbReference type="Proteomes" id="UP000694428">
    <property type="component" value="Unplaced"/>
</dbReference>
<name>A0A8C9FU08_PAVCR</name>
<dbReference type="PANTHER" id="PTHR12489:SF23">
    <property type="entry name" value="TRANSMEMBRANE PROTEIN 211"/>
    <property type="match status" value="1"/>
</dbReference>
<keyword evidence="4 5" id="KW-0472">Membrane</keyword>